<keyword evidence="1" id="KW-0649">Protein kinase inhibitor</keyword>
<comment type="caution">
    <text evidence="1">The sequence shown here is derived from an EMBL/GenBank/DDBJ whole genome shotgun (WGS) entry which is preliminary data.</text>
</comment>
<dbReference type="GO" id="GO:0004860">
    <property type="term" value="F:protein kinase inhibitor activity"/>
    <property type="evidence" value="ECO:0007669"/>
    <property type="project" value="UniProtKB-KW"/>
</dbReference>
<dbReference type="InterPro" id="IPR036916">
    <property type="entry name" value="Sda_sf"/>
</dbReference>
<dbReference type="SUPFAM" id="SSF100985">
    <property type="entry name" value="Sporulation inhibitor Sda"/>
    <property type="match status" value="1"/>
</dbReference>
<sequence length="56" mass="6665">MRQLSYNQLLDAYEDAVFYELDQNFIMMLNEEINRRDLEKAESRIISTSVFKASNT</sequence>
<dbReference type="InterPro" id="IPR015064">
    <property type="entry name" value="Sda"/>
</dbReference>
<accession>A0ABW5C2A7</accession>
<evidence type="ECO:0000313" key="1">
    <source>
        <dbReference type="EMBL" id="MFD2216044.1"/>
    </source>
</evidence>
<dbReference type="RefSeq" id="WP_247345893.1">
    <property type="nucleotide sequence ID" value="NZ_CP095550.1"/>
</dbReference>
<protein>
    <submittedName>
        <fullName evidence="1">Sporulation histidine kinase inhibitor Sda</fullName>
    </submittedName>
</protein>
<proteinExistence type="predicted"/>
<name>A0ABW5C2A7_9BACI</name>
<gene>
    <name evidence="1" type="primary">sda</name>
    <name evidence="1" type="ORF">ACFSKK_20355</name>
</gene>
<dbReference type="Pfam" id="PF08970">
    <property type="entry name" value="Sda"/>
    <property type="match status" value="1"/>
</dbReference>
<evidence type="ECO:0000313" key="2">
    <source>
        <dbReference type="Proteomes" id="UP001597318"/>
    </source>
</evidence>
<dbReference type="EMBL" id="JBHUIK010000005">
    <property type="protein sequence ID" value="MFD2216044.1"/>
    <property type="molecule type" value="Genomic_DNA"/>
</dbReference>
<organism evidence="1 2">
    <name type="scientific">Metabacillus endolithicus</name>
    <dbReference type="NCBI Taxonomy" id="1535204"/>
    <lineage>
        <taxon>Bacteria</taxon>
        <taxon>Bacillati</taxon>
        <taxon>Bacillota</taxon>
        <taxon>Bacilli</taxon>
        <taxon>Bacillales</taxon>
        <taxon>Bacillaceae</taxon>
        <taxon>Metabacillus</taxon>
    </lineage>
</organism>
<reference evidence="2" key="1">
    <citation type="journal article" date="2019" name="Int. J. Syst. Evol. Microbiol.">
        <title>The Global Catalogue of Microorganisms (GCM) 10K type strain sequencing project: providing services to taxonomists for standard genome sequencing and annotation.</title>
        <authorList>
            <consortium name="The Broad Institute Genomics Platform"/>
            <consortium name="The Broad Institute Genome Sequencing Center for Infectious Disease"/>
            <person name="Wu L."/>
            <person name="Ma J."/>
        </authorList>
    </citation>
    <scope>NUCLEOTIDE SEQUENCE [LARGE SCALE GENOMIC DNA]</scope>
    <source>
        <strain evidence="2">CGMCC 1.15474</strain>
    </source>
</reference>
<dbReference type="Gene3D" id="1.10.287.1100">
    <property type="entry name" value="Sporulation inhibitor A"/>
    <property type="match status" value="1"/>
</dbReference>
<keyword evidence="2" id="KW-1185">Reference proteome</keyword>
<dbReference type="Proteomes" id="UP001597318">
    <property type="component" value="Unassembled WGS sequence"/>
</dbReference>